<dbReference type="GO" id="GO:0015823">
    <property type="term" value="P:phenylalanine transport"/>
    <property type="evidence" value="ECO:0007669"/>
    <property type="project" value="TreeGrafter"/>
</dbReference>
<dbReference type="PANTHER" id="PTHR46673:SF1">
    <property type="entry name" value="4F2 CELL-SURFACE ANTIGEN HEAVY CHAIN"/>
    <property type="match status" value="1"/>
</dbReference>
<reference evidence="3 4" key="1">
    <citation type="journal article" date="2015" name="Genome Biol. Evol.">
        <title>The genome of winter moth (Operophtera brumata) provides a genomic perspective on sexual dimorphism and phenology.</title>
        <authorList>
            <person name="Derks M.F."/>
            <person name="Smit S."/>
            <person name="Salis L."/>
            <person name="Schijlen E."/>
            <person name="Bossers A."/>
            <person name="Mateman C."/>
            <person name="Pijl A.S."/>
            <person name="de Ridder D."/>
            <person name="Groenen M.A."/>
            <person name="Visser M.E."/>
            <person name="Megens H.J."/>
        </authorList>
    </citation>
    <scope>NUCLEOTIDE SEQUENCE [LARGE SCALE GENOMIC DNA]</scope>
    <source>
        <strain evidence="3">WM2013NL</strain>
        <tissue evidence="3">Head and thorax</tissue>
    </source>
</reference>
<dbReference type="GO" id="GO:1903801">
    <property type="term" value="P:L-leucine import across plasma membrane"/>
    <property type="evidence" value="ECO:0007669"/>
    <property type="project" value="TreeGrafter"/>
</dbReference>
<dbReference type="GO" id="GO:1904273">
    <property type="term" value="P:L-alanine import across plasma membrane"/>
    <property type="evidence" value="ECO:0007669"/>
    <property type="project" value="TreeGrafter"/>
</dbReference>
<dbReference type="EMBL" id="JTDY01000098">
    <property type="protein sequence ID" value="KOB78875.1"/>
    <property type="molecule type" value="Genomic_DNA"/>
</dbReference>
<accession>A0A0L7LTT6</accession>
<sequence>MKYADDPFWVNLRWFMFVLFWAMWLGMLAGAITIIIKAPNSGDLERDLPLLQSSRVQGVFIEVPTYDALDTPDVLDRFKAFVDKAKEYSIK</sequence>
<keyword evidence="1" id="KW-0472">Membrane</keyword>
<dbReference type="STRING" id="104452.A0A0L7LTT6"/>
<dbReference type="Proteomes" id="UP000037510">
    <property type="component" value="Unassembled WGS sequence"/>
</dbReference>
<dbReference type="GO" id="GO:0015173">
    <property type="term" value="F:aromatic amino acid transmembrane transporter activity"/>
    <property type="evidence" value="ECO:0007669"/>
    <property type="project" value="TreeGrafter"/>
</dbReference>
<dbReference type="GO" id="GO:0016324">
    <property type="term" value="C:apical plasma membrane"/>
    <property type="evidence" value="ECO:0007669"/>
    <property type="project" value="TreeGrafter"/>
</dbReference>
<dbReference type="InterPro" id="IPR042280">
    <property type="entry name" value="SLC3A2"/>
</dbReference>
<feature type="domain" description="Solute carrier family 3 member 2 N-terminal" evidence="2">
    <location>
        <begin position="1"/>
        <end position="40"/>
    </location>
</feature>
<proteinExistence type="predicted"/>
<keyword evidence="1" id="KW-1133">Transmembrane helix</keyword>
<organism evidence="3 4">
    <name type="scientific">Operophtera brumata</name>
    <name type="common">Winter moth</name>
    <name type="synonym">Phalaena brumata</name>
    <dbReference type="NCBI Taxonomy" id="104452"/>
    <lineage>
        <taxon>Eukaryota</taxon>
        <taxon>Metazoa</taxon>
        <taxon>Ecdysozoa</taxon>
        <taxon>Arthropoda</taxon>
        <taxon>Hexapoda</taxon>
        <taxon>Insecta</taxon>
        <taxon>Pterygota</taxon>
        <taxon>Neoptera</taxon>
        <taxon>Endopterygota</taxon>
        <taxon>Lepidoptera</taxon>
        <taxon>Glossata</taxon>
        <taxon>Ditrysia</taxon>
        <taxon>Geometroidea</taxon>
        <taxon>Geometridae</taxon>
        <taxon>Larentiinae</taxon>
        <taxon>Operophtera</taxon>
    </lineage>
</organism>
<keyword evidence="4" id="KW-1185">Reference proteome</keyword>
<evidence type="ECO:0000313" key="4">
    <source>
        <dbReference type="Proteomes" id="UP000037510"/>
    </source>
</evidence>
<protein>
    <submittedName>
        <fullName evidence="3">Putative CD98hc amino acid transporter protein</fullName>
    </submittedName>
</protein>
<dbReference type="GO" id="GO:0015190">
    <property type="term" value="F:L-leucine transmembrane transporter activity"/>
    <property type="evidence" value="ECO:0007669"/>
    <property type="project" value="TreeGrafter"/>
</dbReference>
<dbReference type="PANTHER" id="PTHR46673">
    <property type="entry name" value="4F2 CELL-SURFACE ANTIGEN HEAVY CHAIN"/>
    <property type="match status" value="1"/>
</dbReference>
<dbReference type="AlphaFoldDB" id="A0A0L7LTT6"/>
<dbReference type="GO" id="GO:0015180">
    <property type="term" value="F:L-alanine transmembrane transporter activity"/>
    <property type="evidence" value="ECO:0007669"/>
    <property type="project" value="TreeGrafter"/>
</dbReference>
<comment type="caution">
    <text evidence="3">The sequence shown here is derived from an EMBL/GenBank/DDBJ whole genome shotgun (WGS) entry which is preliminary data.</text>
</comment>
<name>A0A0L7LTT6_OPEBR</name>
<dbReference type="GO" id="GO:0016323">
    <property type="term" value="C:basolateral plasma membrane"/>
    <property type="evidence" value="ECO:0007669"/>
    <property type="project" value="TreeGrafter"/>
</dbReference>
<evidence type="ECO:0000313" key="3">
    <source>
        <dbReference type="EMBL" id="KOB78875.1"/>
    </source>
</evidence>
<evidence type="ECO:0000259" key="2">
    <source>
        <dbReference type="Pfam" id="PF16028"/>
    </source>
</evidence>
<keyword evidence="1" id="KW-0812">Transmembrane</keyword>
<feature type="transmembrane region" description="Helical" evidence="1">
    <location>
        <begin position="12"/>
        <end position="36"/>
    </location>
</feature>
<gene>
    <name evidence="3" type="ORF">OBRU01_01539</name>
</gene>
<dbReference type="InterPro" id="IPR031984">
    <property type="entry name" value="SLC3A2_N"/>
</dbReference>
<dbReference type="Pfam" id="PF16028">
    <property type="entry name" value="SLC3A2_N"/>
    <property type="match status" value="1"/>
</dbReference>
<evidence type="ECO:0000256" key="1">
    <source>
        <dbReference type="SAM" id="Phobius"/>
    </source>
</evidence>